<accession>T1ILP5</accession>
<dbReference type="PROSITE" id="PS50929">
    <property type="entry name" value="ABC_TM1F"/>
    <property type="match status" value="1"/>
</dbReference>
<proteinExistence type="predicted"/>
<dbReference type="EMBL" id="JH430884">
    <property type="status" value="NOT_ANNOTATED_CDS"/>
    <property type="molecule type" value="Genomic_DNA"/>
</dbReference>
<dbReference type="PhylomeDB" id="T1ILP5"/>
<dbReference type="InterPro" id="IPR036640">
    <property type="entry name" value="ABC1_TM_sf"/>
</dbReference>
<sequence>MLRRWRQDDIPRTSIVSLDRTIRLAVSSRITEKKTNSSFVSACKVVRNGSWMEITFFIFGCFLAVVNGICGWPVLFYFTASFAQDISDILINKLLHQNMNWFNTKTQGELISTISKSSGLVQTALGDKLGIFISSTSNVTICLITCLWSGWKLTLAMSFVYPILIAISKLSSKVQIF</sequence>
<feature type="domain" description="ABC transmembrane type-1" evidence="6">
    <location>
        <begin position="54"/>
        <end position="177"/>
    </location>
</feature>
<dbReference type="EnsemblMetazoa" id="SMAR001881-RA">
    <property type="protein sequence ID" value="SMAR001881-PA"/>
    <property type="gene ID" value="SMAR001881"/>
</dbReference>
<comment type="subcellular location">
    <subcellularLocation>
        <location evidence="1">Membrane</location>
        <topology evidence="1">Multi-pass membrane protein</topology>
    </subcellularLocation>
</comment>
<dbReference type="HOGENOM" id="CLU_1519740_0_0_1"/>
<dbReference type="Proteomes" id="UP000014500">
    <property type="component" value="Unassembled WGS sequence"/>
</dbReference>
<keyword evidence="8" id="KW-1185">Reference proteome</keyword>
<organism evidence="7 8">
    <name type="scientific">Strigamia maritima</name>
    <name type="common">European centipede</name>
    <name type="synonym">Geophilus maritimus</name>
    <dbReference type="NCBI Taxonomy" id="126957"/>
    <lineage>
        <taxon>Eukaryota</taxon>
        <taxon>Metazoa</taxon>
        <taxon>Ecdysozoa</taxon>
        <taxon>Arthropoda</taxon>
        <taxon>Myriapoda</taxon>
        <taxon>Chilopoda</taxon>
        <taxon>Pleurostigmophora</taxon>
        <taxon>Geophilomorpha</taxon>
        <taxon>Linotaeniidae</taxon>
        <taxon>Strigamia</taxon>
    </lineage>
</organism>
<dbReference type="SUPFAM" id="SSF90123">
    <property type="entry name" value="ABC transporter transmembrane region"/>
    <property type="match status" value="1"/>
</dbReference>
<dbReference type="InterPro" id="IPR039421">
    <property type="entry name" value="Type_1_exporter"/>
</dbReference>
<evidence type="ECO:0000313" key="7">
    <source>
        <dbReference type="EnsemblMetazoa" id="SMAR001881-PA"/>
    </source>
</evidence>
<dbReference type="Gene3D" id="1.20.1560.10">
    <property type="entry name" value="ABC transporter type 1, transmembrane domain"/>
    <property type="match status" value="1"/>
</dbReference>
<dbReference type="PANTHER" id="PTHR43394:SF1">
    <property type="entry name" value="ATP-BINDING CASSETTE SUB-FAMILY B MEMBER 10, MITOCHONDRIAL"/>
    <property type="match status" value="1"/>
</dbReference>
<dbReference type="AlphaFoldDB" id="T1ILP5"/>
<reference evidence="7" key="2">
    <citation type="submission" date="2015-02" db="UniProtKB">
        <authorList>
            <consortium name="EnsemblMetazoa"/>
        </authorList>
    </citation>
    <scope>IDENTIFICATION</scope>
</reference>
<evidence type="ECO:0000259" key="6">
    <source>
        <dbReference type="PROSITE" id="PS50929"/>
    </source>
</evidence>
<dbReference type="GO" id="GO:0015421">
    <property type="term" value="F:ABC-type oligopeptide transporter activity"/>
    <property type="evidence" value="ECO:0007669"/>
    <property type="project" value="TreeGrafter"/>
</dbReference>
<protein>
    <recommendedName>
        <fullName evidence="6">ABC transmembrane type-1 domain-containing protein</fullName>
    </recommendedName>
</protein>
<evidence type="ECO:0000256" key="1">
    <source>
        <dbReference type="ARBA" id="ARBA00004141"/>
    </source>
</evidence>
<dbReference type="PANTHER" id="PTHR43394">
    <property type="entry name" value="ATP-DEPENDENT PERMEASE MDL1, MITOCHONDRIAL"/>
    <property type="match status" value="1"/>
</dbReference>
<evidence type="ECO:0000256" key="5">
    <source>
        <dbReference type="SAM" id="Phobius"/>
    </source>
</evidence>
<name>T1ILP5_STRMM</name>
<feature type="transmembrane region" description="Helical" evidence="5">
    <location>
        <begin position="54"/>
        <end position="78"/>
    </location>
</feature>
<evidence type="ECO:0000313" key="8">
    <source>
        <dbReference type="Proteomes" id="UP000014500"/>
    </source>
</evidence>
<keyword evidence="3 5" id="KW-1133">Transmembrane helix</keyword>
<feature type="transmembrane region" description="Helical" evidence="5">
    <location>
        <begin position="129"/>
        <end position="151"/>
    </location>
</feature>
<dbReference type="InterPro" id="IPR011527">
    <property type="entry name" value="ABC1_TM_dom"/>
</dbReference>
<dbReference type="STRING" id="126957.T1ILP5"/>
<evidence type="ECO:0000256" key="3">
    <source>
        <dbReference type="ARBA" id="ARBA00022989"/>
    </source>
</evidence>
<dbReference type="Pfam" id="PF00664">
    <property type="entry name" value="ABC_membrane"/>
    <property type="match status" value="1"/>
</dbReference>
<keyword evidence="4 5" id="KW-0472">Membrane</keyword>
<evidence type="ECO:0000256" key="2">
    <source>
        <dbReference type="ARBA" id="ARBA00022692"/>
    </source>
</evidence>
<keyword evidence="2 5" id="KW-0812">Transmembrane</keyword>
<dbReference type="GO" id="GO:0005524">
    <property type="term" value="F:ATP binding"/>
    <property type="evidence" value="ECO:0007669"/>
    <property type="project" value="InterPro"/>
</dbReference>
<reference evidence="8" key="1">
    <citation type="submission" date="2011-05" db="EMBL/GenBank/DDBJ databases">
        <authorList>
            <person name="Richards S.R."/>
            <person name="Qu J."/>
            <person name="Jiang H."/>
            <person name="Jhangiani S.N."/>
            <person name="Agravi P."/>
            <person name="Goodspeed R."/>
            <person name="Gross S."/>
            <person name="Mandapat C."/>
            <person name="Jackson L."/>
            <person name="Mathew T."/>
            <person name="Pu L."/>
            <person name="Thornton R."/>
            <person name="Saada N."/>
            <person name="Wilczek-Boney K.B."/>
            <person name="Lee S."/>
            <person name="Kovar C."/>
            <person name="Wu Y."/>
            <person name="Scherer S.E."/>
            <person name="Worley K.C."/>
            <person name="Muzny D.M."/>
            <person name="Gibbs R."/>
        </authorList>
    </citation>
    <scope>NUCLEOTIDE SEQUENCE</scope>
    <source>
        <strain evidence="8">Brora</strain>
    </source>
</reference>
<dbReference type="GO" id="GO:0090374">
    <property type="term" value="P:oligopeptide export from mitochondrion"/>
    <property type="evidence" value="ECO:0007669"/>
    <property type="project" value="TreeGrafter"/>
</dbReference>
<dbReference type="GO" id="GO:0005743">
    <property type="term" value="C:mitochondrial inner membrane"/>
    <property type="evidence" value="ECO:0007669"/>
    <property type="project" value="TreeGrafter"/>
</dbReference>
<evidence type="ECO:0000256" key="4">
    <source>
        <dbReference type="ARBA" id="ARBA00023136"/>
    </source>
</evidence>